<dbReference type="EMBL" id="JBHMFI010000001">
    <property type="protein sequence ID" value="MFB9073060.1"/>
    <property type="molecule type" value="Genomic_DNA"/>
</dbReference>
<organism evidence="1 2">
    <name type="scientific">Citricoccus parietis</name>
    <dbReference type="NCBI Taxonomy" id="592307"/>
    <lineage>
        <taxon>Bacteria</taxon>
        <taxon>Bacillati</taxon>
        <taxon>Actinomycetota</taxon>
        <taxon>Actinomycetes</taxon>
        <taxon>Micrococcales</taxon>
        <taxon>Micrococcaceae</taxon>
        <taxon>Citricoccus</taxon>
    </lineage>
</organism>
<accession>A0ABV5G2C3</accession>
<keyword evidence="2" id="KW-1185">Reference proteome</keyword>
<evidence type="ECO:0000313" key="1">
    <source>
        <dbReference type="EMBL" id="MFB9073060.1"/>
    </source>
</evidence>
<proteinExistence type="predicted"/>
<protein>
    <submittedName>
        <fullName evidence="1">Uncharacterized protein</fullName>
    </submittedName>
</protein>
<dbReference type="Proteomes" id="UP001589575">
    <property type="component" value="Unassembled WGS sequence"/>
</dbReference>
<reference evidence="1 2" key="1">
    <citation type="submission" date="2024-09" db="EMBL/GenBank/DDBJ databases">
        <authorList>
            <person name="Sun Q."/>
            <person name="Mori K."/>
        </authorList>
    </citation>
    <scope>NUCLEOTIDE SEQUENCE [LARGE SCALE GENOMIC DNA]</scope>
    <source>
        <strain evidence="1 2">CCM 7609</strain>
    </source>
</reference>
<name>A0ABV5G2C3_9MICC</name>
<evidence type="ECO:0000313" key="2">
    <source>
        <dbReference type="Proteomes" id="UP001589575"/>
    </source>
</evidence>
<gene>
    <name evidence="1" type="ORF">ACFFX0_18360</name>
</gene>
<comment type="caution">
    <text evidence="1">The sequence shown here is derived from an EMBL/GenBank/DDBJ whole genome shotgun (WGS) entry which is preliminary data.</text>
</comment>
<sequence length="41" mass="4314">MVCTGPSAHLIGHRLVGASAAKDGLCFLRREGCGEYARRPG</sequence>